<evidence type="ECO:0000256" key="2">
    <source>
        <dbReference type="ARBA" id="ARBA00007639"/>
    </source>
</evidence>
<reference evidence="6 7" key="1">
    <citation type="submission" date="2020-07" db="EMBL/GenBank/DDBJ databases">
        <title>Sequencing the genomes of 1000 actinobacteria strains.</title>
        <authorList>
            <person name="Klenk H.-P."/>
        </authorList>
    </citation>
    <scope>NUCLEOTIDE SEQUENCE [LARGE SCALE GENOMIC DNA]</scope>
    <source>
        <strain evidence="6 7">DSM 19970</strain>
    </source>
</reference>
<dbReference type="InterPro" id="IPR028082">
    <property type="entry name" value="Peripla_BP_I"/>
</dbReference>
<feature type="signal peptide" evidence="4">
    <location>
        <begin position="1"/>
        <end position="30"/>
    </location>
</feature>
<dbReference type="PANTHER" id="PTHR46847">
    <property type="entry name" value="D-ALLOSE-BINDING PERIPLASMIC PROTEIN-RELATED"/>
    <property type="match status" value="1"/>
</dbReference>
<keyword evidence="6" id="KW-0762">Sugar transport</keyword>
<comment type="subcellular location">
    <subcellularLocation>
        <location evidence="1">Cell envelope</location>
    </subcellularLocation>
</comment>
<comment type="similarity">
    <text evidence="2">Belongs to the bacterial solute-binding protein 2 family.</text>
</comment>
<evidence type="ECO:0000256" key="1">
    <source>
        <dbReference type="ARBA" id="ARBA00004196"/>
    </source>
</evidence>
<dbReference type="CDD" id="cd01536">
    <property type="entry name" value="PBP1_ABC_sugar_binding-like"/>
    <property type="match status" value="1"/>
</dbReference>
<dbReference type="GO" id="GO:0030313">
    <property type="term" value="C:cell envelope"/>
    <property type="evidence" value="ECO:0007669"/>
    <property type="project" value="UniProtKB-SubCell"/>
</dbReference>
<name>A0A7Y9ZDJ5_9MICO</name>
<keyword evidence="3 4" id="KW-0732">Signal</keyword>
<dbReference type="Gene3D" id="3.40.50.2300">
    <property type="match status" value="2"/>
</dbReference>
<dbReference type="GO" id="GO:0030246">
    <property type="term" value="F:carbohydrate binding"/>
    <property type="evidence" value="ECO:0007669"/>
    <property type="project" value="UniProtKB-ARBA"/>
</dbReference>
<dbReference type="EMBL" id="JACBZO010000002">
    <property type="protein sequence ID" value="NYI42905.1"/>
    <property type="molecule type" value="Genomic_DNA"/>
</dbReference>
<keyword evidence="7" id="KW-1185">Reference proteome</keyword>
<dbReference type="InterPro" id="IPR025997">
    <property type="entry name" value="SBP_2_dom"/>
</dbReference>
<dbReference type="Proteomes" id="UP000547973">
    <property type="component" value="Unassembled WGS sequence"/>
</dbReference>
<proteinExistence type="inferred from homology"/>
<evidence type="ECO:0000259" key="5">
    <source>
        <dbReference type="Pfam" id="PF13407"/>
    </source>
</evidence>
<gene>
    <name evidence="6" type="ORF">BKA03_003079</name>
</gene>
<evidence type="ECO:0000313" key="7">
    <source>
        <dbReference type="Proteomes" id="UP000547973"/>
    </source>
</evidence>
<dbReference type="PANTHER" id="PTHR46847:SF1">
    <property type="entry name" value="D-ALLOSE-BINDING PERIPLASMIC PROTEIN-RELATED"/>
    <property type="match status" value="1"/>
</dbReference>
<dbReference type="Pfam" id="PF13407">
    <property type="entry name" value="Peripla_BP_4"/>
    <property type="match status" value="1"/>
</dbReference>
<dbReference type="SUPFAM" id="SSF53822">
    <property type="entry name" value="Periplasmic binding protein-like I"/>
    <property type="match status" value="1"/>
</dbReference>
<comment type="caution">
    <text evidence="6">The sequence shown here is derived from an EMBL/GenBank/DDBJ whole genome shotgun (WGS) entry which is preliminary data.</text>
</comment>
<dbReference type="PROSITE" id="PS51318">
    <property type="entry name" value="TAT"/>
    <property type="match status" value="1"/>
</dbReference>
<evidence type="ECO:0000256" key="3">
    <source>
        <dbReference type="ARBA" id="ARBA00022729"/>
    </source>
</evidence>
<dbReference type="InterPro" id="IPR006311">
    <property type="entry name" value="TAT_signal"/>
</dbReference>
<evidence type="ECO:0000256" key="4">
    <source>
        <dbReference type="SAM" id="SignalP"/>
    </source>
</evidence>
<dbReference type="RefSeq" id="WP_062075515.1">
    <property type="nucleotide sequence ID" value="NZ_BBRC01000010.1"/>
</dbReference>
<sequence>MRHDTRFRRAILVVSAAATALALTACSSGAASQASDTASQASDTASSGGVTNQLVIGSMLWNASVPFYSNFIVGQQEEADKLGVKLVMVDGKGDLGAEVAGIQQLITQKVDAILVTASDATGIAPAVEQAVKAGIPVFAVNNRVDDAAGAVTFIGADDYEFGKQQAKLLVDSVGETANVAYLVGTLGTSAQLLRQKGFEEVLAAHPGIVLVATQSDNWDAAKSLTVVQDWLNKYPKGSLDAIVGQGPEAANAAKYASDRGRTDIKFILGDYPVEVRNGIIDGYILGTVDQDPRPQGVRSVEAAVQWLTGQRDKVVQPNEYLPLPIVTKKNVADTPAAWGE</sequence>
<evidence type="ECO:0000313" key="6">
    <source>
        <dbReference type="EMBL" id="NYI42905.1"/>
    </source>
</evidence>
<dbReference type="PROSITE" id="PS51257">
    <property type="entry name" value="PROKAR_LIPOPROTEIN"/>
    <property type="match status" value="1"/>
</dbReference>
<dbReference type="AlphaFoldDB" id="A0A7Y9ZDJ5"/>
<organism evidence="6 7">
    <name type="scientific">Demequina lutea</name>
    <dbReference type="NCBI Taxonomy" id="431489"/>
    <lineage>
        <taxon>Bacteria</taxon>
        <taxon>Bacillati</taxon>
        <taxon>Actinomycetota</taxon>
        <taxon>Actinomycetes</taxon>
        <taxon>Micrococcales</taxon>
        <taxon>Demequinaceae</taxon>
        <taxon>Demequina</taxon>
    </lineage>
</organism>
<feature type="domain" description="Periplasmic binding protein" evidence="5">
    <location>
        <begin position="57"/>
        <end position="310"/>
    </location>
</feature>
<protein>
    <submittedName>
        <fullName evidence="6">ABC-type sugar transport system substrate-binding protein</fullName>
    </submittedName>
</protein>
<accession>A0A7Y9ZDJ5</accession>
<feature type="chain" id="PRO_5031459418" evidence="4">
    <location>
        <begin position="31"/>
        <end position="340"/>
    </location>
</feature>
<keyword evidence="6" id="KW-0813">Transport</keyword>